<dbReference type="Proteomes" id="UP000292678">
    <property type="component" value="Segment"/>
</dbReference>
<dbReference type="Proteomes" id="UP000594088">
    <property type="component" value="Segment"/>
</dbReference>
<dbReference type="Proteomes" id="UP000593931">
    <property type="component" value="Segment"/>
</dbReference>
<evidence type="ECO:0000313" key="6">
    <source>
        <dbReference type="EMBL" id="CAD2068397.1"/>
    </source>
</evidence>
<evidence type="ECO:0000313" key="37">
    <source>
        <dbReference type="Proteomes" id="UP000428265"/>
    </source>
</evidence>
<gene>
    <name evidence="28" type="primary">A118R CDS</name>
    <name evidence="2" type="synonym">A118R</name>
    <name evidence="3" type="ORF">ASFV-Georgia_4-060</name>
</gene>
<reference evidence="22" key="20">
    <citation type="journal article" date="2021" name="Sci. China Life Sci.">
        <title>Emergence and prevalence of naturally occurring lower virulent African swine fever viruses in domestic pigs in China in 2020.</title>
        <authorList>
            <person name="Sun E."/>
            <person name="Zhang Z."/>
            <person name="Wang Z."/>
            <person name="He X."/>
            <person name="Zhang X."/>
            <person name="Wang L."/>
            <person name="Wang W."/>
            <person name="Huang L."/>
            <person name="Xi F."/>
            <person name="Huangfu H."/>
            <person name="Tsegay G."/>
            <person name="Huo H."/>
            <person name="Sun J."/>
            <person name="Tian Z."/>
            <person name="Xia W."/>
            <person name="Yu X."/>
            <person name="Li F."/>
            <person name="Liu R."/>
            <person name="Guan Y."/>
            <person name="Zhao D."/>
            <person name="Bu Z."/>
        </authorList>
    </citation>
    <scope>NUCLEOTIDE SEQUENCE</scope>
    <source>
        <strain evidence="22">Pig/Heilongjiang/HRB1/2020</strain>
    </source>
</reference>
<dbReference type="Proteomes" id="UP000594604">
    <property type="component" value="Segment"/>
</dbReference>
<evidence type="ECO:0000313" key="19">
    <source>
        <dbReference type="EMBL" id="QOW02913.1"/>
    </source>
</evidence>
<reference evidence="15" key="13">
    <citation type="submission" date="2019-05" db="EMBL/GenBank/DDBJ databases">
        <title>Nanopore Sequencing as a Rapidly Deployable African swine fever Outbreak Tool.</title>
        <authorList>
            <person name="Ren Z."/>
            <person name="Guo H."/>
            <person name="Tu C."/>
            <person name="Yan X."/>
            <person name="He B."/>
        </authorList>
    </citation>
    <scope>NUCLEOTIDE SEQUENCE</scope>
    <source>
        <strain evidence="15">CN/2019/InnerMongolia-AES01</strain>
    </source>
</reference>
<evidence type="ECO:0000313" key="25">
    <source>
        <dbReference type="EMBL" id="QUQ60142.1"/>
    </source>
</evidence>
<proteinExistence type="predicted"/>
<evidence type="ECO:0000313" key="17">
    <source>
        <dbReference type="EMBL" id="QOW02540.1"/>
    </source>
</evidence>
<dbReference type="Proteomes" id="UP000510925">
    <property type="component" value="Segment"/>
</dbReference>
<dbReference type="EMBL" id="MT847621">
    <property type="protein sequence ID" value="QOW02727.1"/>
    <property type="molecule type" value="Genomic_DNA"/>
</dbReference>
<reference evidence="10 33" key="10">
    <citation type="submission" date="2019-03" db="EMBL/GenBank/DDBJ databases">
        <title>Genome comparison of African swine fever virus ASFV-wbBS01 strain and different from ASFV-SY18 from domestic pig.</title>
        <authorList>
            <person name="Zhaowen R."/>
            <person name="Huancheng G."/>
            <person name="Changchun T."/>
        </authorList>
    </citation>
    <scope>NUCLEOTIDE SEQUENCE [LARGE SCALE GENOMIC DNA]</scope>
    <source>
        <strain evidence="10">ASFV-wbBS01</strain>
    </source>
</reference>
<dbReference type="Proteomes" id="UP000515749">
    <property type="component" value="Chromosome"/>
</dbReference>
<evidence type="ECO:0000313" key="7">
    <source>
        <dbReference type="EMBL" id="CAD7112547.1"/>
    </source>
</evidence>
<evidence type="ECO:0000313" key="14">
    <source>
        <dbReference type="EMBL" id="QGV56973.1"/>
    </source>
</evidence>
<dbReference type="EMBL" id="LR722599">
    <property type="protein sequence ID" value="VVW94070.1"/>
    <property type="molecule type" value="Genomic_DNA"/>
</dbReference>
<dbReference type="Proteomes" id="UP000324915">
    <property type="component" value="Segment"/>
</dbReference>
<evidence type="ECO:0000313" key="30">
    <source>
        <dbReference type="EMBL" id="VVW94070.1"/>
    </source>
</evidence>
<evidence type="ECO:0000313" key="5">
    <source>
        <dbReference type="EMBL" id="CAD0059486.1"/>
    </source>
</evidence>
<reference evidence="8" key="5">
    <citation type="journal article" date="2019" name="Emerg. Microbes Infect.">
        <title>Genome sequences derived from pig and dried blood pig feed samples provide important insights into the transmission of African swine fever virus in China in 2018.</title>
        <authorList>
            <person name="Wen X."/>
            <person name="He X."/>
            <person name="Zhang X."/>
            <person name="Zhang X."/>
            <person name="Liu L."/>
            <person name="Guan Y."/>
            <person name="Zhang Y."/>
            <person name="Bu Z."/>
        </authorList>
    </citation>
    <scope>NUCLEOTIDE SEQUENCE [LARGE SCALE GENOMIC DNA]</scope>
    <source>
        <strain evidence="9">DB/LN/2018</strain>
        <strain evidence="8">Pig/HLJ/2018</strain>
    </source>
</reference>
<dbReference type="EMBL" id="MT847623">
    <property type="protein sequence ID" value="QOW03099.1"/>
    <property type="molecule type" value="Genomic_DNA"/>
</dbReference>
<evidence type="ECO:0000313" key="15">
    <source>
        <dbReference type="EMBL" id="QIA61450.1"/>
    </source>
</evidence>
<evidence type="ECO:0000313" key="4">
    <source>
        <dbReference type="EMBL" id="AZP54297.1"/>
    </source>
</evidence>
<dbReference type="Proteomes" id="UP000664916">
    <property type="component" value="Segment"/>
</dbReference>
<dbReference type="Proteomes" id="UP000680325">
    <property type="component" value="Segment"/>
</dbReference>
<dbReference type="EMBL" id="LR536725">
    <property type="protein sequence ID" value="VFV47969.1"/>
    <property type="molecule type" value="Genomic_DNA"/>
</dbReference>
<organismHost>
    <name type="scientific">Ornithodoros moubata</name>
    <name type="common">Soft tick</name>
    <name type="synonym">Argasid tick</name>
    <dbReference type="NCBI Taxonomy" id="6938"/>
</organismHost>
<reference evidence="28" key="4">
    <citation type="submission" date="2018-04" db="EMBL/GenBank/DDBJ databases">
        <authorList>
            <consortium name="IVD NGS Lab"/>
        </authorList>
    </citation>
    <scope>NUCLEOTIDE SEQUENCE [LARGE SCALE GENOMIC DNA]</scope>
    <source>
        <strain evidence="29">ASFV Belgium 2018/1</strain>
        <strain evidence="31">ASFV CzechRepublic 2017/1</strain>
        <strain evidence="6">ASFV Georgia 2007/1</strain>
        <strain evidence="7">ASFV Germany 2020/1</strain>
        <strain evidence="30">ASFV Moldova 2017/1</strain>
        <strain evidence="28">Estonia 2014</strain>
    </source>
</reference>
<evidence type="ECO:0000313" key="13">
    <source>
        <dbReference type="EMBL" id="QGJ83398.1"/>
    </source>
</evidence>
<reference evidence="3" key="3">
    <citation type="journal article" date="2018" name="Virol. J.">
        <title>Intra-epidemic genome variation in highly pathogenic African swine fever virus (ASFV) from the country of Georgia.</title>
        <authorList>
            <person name="Farlow J."/>
            <person name="Donduashvili M."/>
            <person name="Kokhreidze M."/>
            <person name="Kotorashvili A."/>
            <person name="Vepkhvadze N.G."/>
            <person name="Kotaria N."/>
            <person name="Gulbani A."/>
        </authorList>
    </citation>
    <scope>NUCLEOTIDE SEQUENCE [LARGE SCALE GENOMIC DNA]</scope>
    <source>
        <strain evidence="3">Georgia 2008/1</strain>
        <strain evidence="4">Georgia 2008/2</strain>
    </source>
</reference>
<evidence type="ECO:0000313" key="39">
    <source>
        <dbReference type="Proteomes" id="UP000594604"/>
    </source>
</evidence>
<dbReference type="EMBL" id="MK645909">
    <property type="protein sequence ID" value="QDL88067.1"/>
    <property type="molecule type" value="Genomic_DNA"/>
</dbReference>
<reference evidence="24" key="21">
    <citation type="submission" date="2021-01" db="EMBL/GenBank/DDBJ databases">
        <title>A natural variant of African swine fever virus in China.</title>
        <authorList>
            <person name="Hu R."/>
            <person name="Chen T."/>
            <person name="Zhang Y."/>
            <person name="Zhang J."/>
        </authorList>
    </citation>
    <scope>NUCLEOTIDE SEQUENCE</scope>
    <source>
        <strain evidence="24">HuB20</strain>
    </source>
</reference>
<dbReference type="Proteomes" id="UP000345145">
    <property type="component" value="Segment"/>
</dbReference>
<evidence type="ECO:0000313" key="32">
    <source>
        <dbReference type="Proteomes" id="UP000141072"/>
    </source>
</evidence>
<evidence type="ECO:0000313" key="11">
    <source>
        <dbReference type="EMBL" id="QED90479.1"/>
    </source>
</evidence>
<evidence type="ECO:0000313" key="8">
    <source>
        <dbReference type="EMBL" id="QBH90524.1"/>
    </source>
</evidence>
<reference evidence="17" key="14">
    <citation type="journal article" date="2020" name="Viruses">
        <title>The Spillover of African Swine Fever in Western Poland Revealed Its Estimated Origin on the Basis of O174L, K145R, MGF 505-5R and IGR I73R/I329L Genomic Sequences.</title>
        <authorList>
            <person name="Mazur-Panasiuk N."/>
            <person name="Walczak M."/>
            <person name="Juszkiewicz M."/>
            <person name="Wozniakowski G."/>
        </authorList>
    </citation>
    <scope>NUCLEOTIDE SEQUENCE [LARGE SCALE GENOMIC DNA]</scope>
    <source>
        <strain evidence="19">Pol17_31177_O81</strain>
        <strain evidence="17">Pol17_55892_C754</strain>
        <strain evidence="18">Pol18_28298_O111</strain>
        <strain evidence="20">Pol19_53050_C1959/19</strain>
    </source>
</reference>
<dbReference type="Proteomes" id="UP000267045">
    <property type="component" value="Segment"/>
</dbReference>
<dbReference type="EMBL" id="MH910496">
    <property type="protein sequence ID" value="AZP54297.1"/>
    <property type="molecule type" value="Genomic_DNA"/>
</dbReference>
<dbReference type="EMBL" id="MW306192">
    <property type="protein sequence ID" value="QUQ60502.1"/>
    <property type="molecule type" value="Genomic_DNA"/>
</dbReference>
<organismHost>
    <name type="scientific">Phacochoerus africanus</name>
    <name type="common">Warthog</name>
    <dbReference type="NCBI Taxonomy" id="41426"/>
</organismHost>
<dbReference type="Proteomes" id="UP000327056">
    <property type="component" value="Segment"/>
</dbReference>
<evidence type="ECO:0000313" key="16">
    <source>
        <dbReference type="EMBL" id="QLF78565.1"/>
    </source>
</evidence>
<reference evidence="13 36" key="6">
    <citation type="journal article" date="2019" name="Sci. China Life Sci.">
        <title>Nanopore sequencing of African swine fever virus.</title>
        <authorList>
            <person name="Jia L."/>
            <person name="Jiang M."/>
            <person name="Wu K."/>
            <person name="Hu J."/>
            <person name="Wang Y."/>
            <person name="Quan W."/>
            <person name="Hao M."/>
            <person name="Liu H."/>
            <person name="Wei H."/>
            <person name="Fan W."/>
            <person name="Liu W."/>
            <person name="Hu R."/>
            <person name="Wang D."/>
            <person name="Li J."/>
            <person name="Chen J."/>
            <person name="Liu D."/>
        </authorList>
    </citation>
    <scope>NUCLEOTIDE SEQUENCE [LARGE SCALE GENOMIC DNA]</scope>
    <source>
        <strain evidence="13 36">ASFV/pig/China/CAS19-01/2019</strain>
    </source>
</reference>
<dbReference type="Proteomes" id="UP000290386">
    <property type="component" value="Segment"/>
</dbReference>
<evidence type="ECO:0000313" key="28">
    <source>
        <dbReference type="EMBL" id="SPS73459.1"/>
    </source>
</evidence>
<evidence type="ECO:0000313" key="9">
    <source>
        <dbReference type="EMBL" id="QBH90709.1"/>
    </source>
</evidence>
<dbReference type="Proteomes" id="UP000291821">
    <property type="component" value="Segment"/>
</dbReference>
<dbReference type="EMBL" id="MT496893">
    <property type="protein sequence ID" value="QLF78565.1"/>
    <property type="molecule type" value="Genomic_DNA"/>
</dbReference>
<reference evidence="5" key="17">
    <citation type="submission" date="2020-06" db="EMBL/GenBank/DDBJ databases">
        <authorList>
            <person name="Domelevo Entfellner J.-B."/>
        </authorList>
    </citation>
    <scope>NUCLEOTIDE SEQUENCE [LARGE SCALE GENOMIC DNA]</scope>
    <source>
        <strain evidence="5">Tanzania/Rukwa/2017/1</strain>
    </source>
</reference>
<evidence type="ECO:0000313" key="33">
    <source>
        <dbReference type="Proteomes" id="UP000316600"/>
    </source>
</evidence>
<dbReference type="EMBL" id="LS478113">
    <property type="protein sequence ID" value="SPS73459.1"/>
    <property type="molecule type" value="Genomic_DNA"/>
</dbReference>
<evidence type="ECO:0000313" key="38">
    <source>
        <dbReference type="Proteomes" id="UP000510925"/>
    </source>
</evidence>
<dbReference type="Proteomes" id="UP000671820">
    <property type="component" value="Segment"/>
</dbReference>
<dbReference type="EMBL" id="MT459800">
    <property type="protein sequence ID" value="QPB67562.1"/>
    <property type="molecule type" value="Genomic_DNA"/>
</dbReference>
<reference evidence="2" key="7">
    <citation type="journal article" date="2019" name="Transbound. Emerg. Dis.">
        <title>Genome comparison of African swine fever virus China/2018/AnhuiXCGQ strain and related European p72 Genotype II strains.</title>
        <authorList>
            <person name="Bao J."/>
            <person name="Wang Q."/>
            <person name="Lin P."/>
            <person name="Liu C."/>
            <person name="Li L."/>
            <person name="Wu X."/>
            <person name="Chi T."/>
            <person name="Xu T."/>
            <person name="Ge S."/>
            <person name="Liu Y."/>
            <person name="Li J."/>
            <person name="Wang S."/>
            <person name="Qu H."/>
            <person name="Jin T."/>
            <person name="Wang Z."/>
        </authorList>
    </citation>
    <scope>NUCLEOTIDE SEQUENCE [LARGE SCALE GENOMIC DNA]</scope>
    <source>
        <strain evidence="2">China/2018/AnhuiXCGQ</strain>
    </source>
</reference>
<dbReference type="EMBL" id="MH910495">
    <property type="protein sequence ID" value="AZP54117.1"/>
    <property type="molecule type" value="Genomic_DNA"/>
</dbReference>
<reference evidence="6 32" key="1">
    <citation type="journal article" date="2011" name="Emerg. Infect. Dis.">
        <title>Genomic analysis of highly virulent Georgia 2007/1 isolate of African swine fever virus.</title>
        <authorList>
            <person name="Chapman D.A."/>
            <person name="Darby A.C."/>
            <person name="Da Silva M."/>
            <person name="Upton C."/>
            <person name="Radford A.D."/>
            <person name="Dixon L.K."/>
        </authorList>
    </citation>
    <scope>NUCLEOTIDE SEQUENCE [LARGE SCALE GENOMIC DNA]</scope>
    <source>
        <strain evidence="6">ASFV Georgia 2007/1</strain>
    </source>
</reference>
<evidence type="ECO:0000313" key="24">
    <source>
        <dbReference type="EMBL" id="QTP96346.1"/>
    </source>
</evidence>
<evidence type="ECO:0000313" key="2">
    <source>
        <dbReference type="EMBL" id="AYW34008.1"/>
    </source>
</evidence>
<dbReference type="Proteomes" id="UP000422299">
    <property type="component" value="Segment"/>
</dbReference>
<evidence type="ECO:0000313" key="18">
    <source>
        <dbReference type="EMBL" id="QOW02727.1"/>
    </source>
</evidence>
<accession>A0A2X0RVA9</accession>
<dbReference type="Proteomes" id="UP000141072">
    <property type="component" value="Segment"/>
</dbReference>
<evidence type="ECO:0000256" key="1">
    <source>
        <dbReference type="SAM" id="Phobius"/>
    </source>
</evidence>
<dbReference type="EMBL" id="MW521382">
    <property type="protein sequence ID" value="QTP96346.1"/>
    <property type="molecule type" value="Genomic_DNA"/>
</dbReference>
<dbReference type="EMBL" id="MW656282">
    <property type="protein sequence ID" value="QST88120.1"/>
    <property type="molecule type" value="Genomic_DNA"/>
</dbReference>
<evidence type="ECO:0000313" key="27">
    <source>
        <dbReference type="EMBL" id="QUQ60502.1"/>
    </source>
</evidence>
<reference evidence="12" key="11">
    <citation type="submission" date="2019-03" db="EMBL/GenBank/DDBJ databases">
        <authorList>
            <person name="Cano-Gomez C."/>
            <person name="Arias M."/>
            <person name="Gallardo C."/>
            <person name="Fernandez-Pinero J."/>
        </authorList>
    </citation>
    <scope>NUCLEOTIDE SEQUENCE</scope>
    <source>
        <strain evidence="12">ASFV/LT14/1490</strain>
    </source>
</reference>
<dbReference type="EMBL" id="LR899193">
    <property type="protein sequence ID" value="CAD7112547.1"/>
    <property type="molecule type" value="Genomic_DNA"/>
</dbReference>
<protein>
    <submittedName>
        <fullName evidence="2 28">A118R</fullName>
    </submittedName>
    <submittedName>
        <fullName evidence="14">A118R protein</fullName>
    </submittedName>
</protein>
<dbReference type="EMBL" id="MK543947">
    <property type="protein sequence ID" value="QED90479.1"/>
    <property type="molecule type" value="Genomic_DNA"/>
</dbReference>
<dbReference type="EMBL" id="FR682468">
    <property type="protein sequence ID" value="CAD2068397.1"/>
    <property type="molecule type" value="Genomic_DNA"/>
</dbReference>
<dbReference type="Proteomes" id="UP000326051">
    <property type="component" value="Segment"/>
</dbReference>
<dbReference type="EMBL" id="MN172368">
    <property type="protein sequence ID" value="QGJ83398.1"/>
    <property type="molecule type" value="Genomic_DNA"/>
</dbReference>
<dbReference type="Proteomes" id="UP000428265">
    <property type="component" value="Segment"/>
</dbReference>
<dbReference type="RefSeq" id="YP_009927159.1">
    <property type="nucleotide sequence ID" value="NC_044959.2"/>
</dbReference>
<keyword evidence="1" id="KW-1133">Transmembrane helix</keyword>
<organism evidence="28">
    <name type="scientific">African swine fever virus</name>
    <name type="common">ASFV</name>
    <dbReference type="NCBI Taxonomy" id="10497"/>
    <lineage>
        <taxon>Viruses</taxon>
        <taxon>Varidnaviria</taxon>
        <taxon>Bamfordvirae</taxon>
        <taxon>Nucleocytoviricota</taxon>
        <taxon>Pokkesviricetes</taxon>
        <taxon>Asfuvirales</taxon>
        <taxon>Asfarviridae</taxon>
        <taxon>Asfivirus</taxon>
        <taxon>Asfivirus haemorrhagiae</taxon>
    </lineage>
</organism>
<dbReference type="EMBL" id="MK333181">
    <property type="protein sequence ID" value="QBH90709.1"/>
    <property type="molecule type" value="Genomic_DNA"/>
</dbReference>
<organismHost>
    <name type="scientific">Potamochoerus larvatus</name>
    <name type="common">Bushpig</name>
    <dbReference type="NCBI Taxonomy" id="273792"/>
</organismHost>
<dbReference type="Proteomes" id="UP000593631">
    <property type="component" value="Segment"/>
</dbReference>
<name>A0A2X0RVA9_ASF</name>
<dbReference type="Proteomes" id="UP000593778">
    <property type="component" value="Segment"/>
</dbReference>
<dbReference type="EMBL" id="LR813622">
    <property type="protein sequence ID" value="CAD0059486.1"/>
    <property type="molecule type" value="Genomic_DNA"/>
</dbReference>
<dbReference type="GeneID" id="59226905"/>
<dbReference type="KEGG" id="vg:59226905"/>
<organismHost>
    <name type="scientific">Phacochoerus aethiopicus</name>
    <name type="common">Warthog</name>
    <dbReference type="NCBI Taxonomy" id="85517"/>
</organismHost>
<dbReference type="EMBL" id="MW396979">
    <property type="protein sequence ID" value="QTE18910.1"/>
    <property type="molecule type" value="Genomic_DNA"/>
</dbReference>
<dbReference type="Proteomes" id="UP000595256">
    <property type="component" value="Segment"/>
</dbReference>
<evidence type="ECO:0000313" key="29">
    <source>
        <dbReference type="EMBL" id="VFV47969.1"/>
    </source>
</evidence>
<dbReference type="EMBL" id="MT847622">
    <property type="protein sequence ID" value="QOW02913.1"/>
    <property type="molecule type" value="Genomic_DNA"/>
</dbReference>
<evidence type="ECO:0000313" key="22">
    <source>
        <dbReference type="EMBL" id="QST88120.1"/>
    </source>
</evidence>
<evidence type="ECO:0000313" key="26">
    <source>
        <dbReference type="EMBL" id="QUQ60321.1"/>
    </source>
</evidence>
<dbReference type="SMR" id="A0A2X0RVA9"/>
<dbReference type="Proteomes" id="UP000307568">
    <property type="component" value="Segment"/>
</dbReference>
<reference evidence="12 35" key="2">
    <citation type="journal article" date="2017" name="Transbound. Emerg. Dis.">
        <title>Experimental Infection of Domestic Pigs with African Swine Fever Virus Lithuania 2014 Genotype II Field Isolate.</title>
        <authorList>
            <person name="Gallardo C."/>
            <person name="Soler A."/>
            <person name="Nieto R."/>
            <person name="Cano C."/>
            <person name="Pelayo V."/>
            <person name="Sanchez M.A."/>
            <person name="Pridotkas G."/>
            <person name="Fernandez-Pinero J."/>
            <person name="Briones V."/>
            <person name="Arias M."/>
        </authorList>
    </citation>
    <scope>NUCLEOTIDE SEQUENCE [LARGE SCALE GENOMIC DNA]</scope>
    <source>
        <strain evidence="12">ASFV/LT14/1490</strain>
    </source>
</reference>
<sequence length="60" mass="6957">MHSNVSFNFIACVLFPTPLIPSMAMSIPRMINKRKKRIQFLTFLTNLFLYNIVQHCISGI</sequence>
<evidence type="ECO:0000313" key="21">
    <source>
        <dbReference type="EMBL" id="QPB67562.1"/>
    </source>
</evidence>
<reference evidence="15" key="12">
    <citation type="submission" date="2019-05" db="EMBL/GenBank/DDBJ databases">
        <title>Genome Sequences of Two African Swine Fever Virus Genotype II Isolates from wild boar in China.</title>
        <authorList>
            <person name="Ren Z."/>
            <person name="Guo H."/>
            <person name="Tu C."/>
        </authorList>
    </citation>
    <scope>NUCLEOTIDE SEQUENCE</scope>
    <source>
        <strain evidence="15">CN/2019/InnerMongolia-AES01</strain>
    </source>
</reference>
<dbReference type="EMBL" id="MK628478">
    <property type="protein sequence ID" value="QEY87842.1"/>
    <property type="molecule type" value="Genomic_DNA"/>
</dbReference>
<dbReference type="Proteomes" id="UP000675950">
    <property type="component" value="Segment"/>
</dbReference>
<dbReference type="EMBL" id="MW306190">
    <property type="protein sequence ID" value="QUQ60142.1"/>
    <property type="molecule type" value="Genomic_DNA"/>
</dbReference>
<evidence type="ECO:0000313" key="31">
    <source>
        <dbReference type="EMBL" id="VVW94077.1"/>
    </source>
</evidence>
<evidence type="ECO:0000313" key="35">
    <source>
        <dbReference type="Proteomes" id="UP000326051"/>
    </source>
</evidence>
<reference evidence="25" key="19">
    <citation type="journal article" date="2021" name="Pathogens">
        <title>Comparative Analysis of Full Genome Sequences of African Swine Fever Virus Isolates Taken from Wild Boars in Russia in 2019.</title>
        <authorList>
            <person name="Mazloum A."/>
            <person name="van Schalkwyk A."/>
            <person name="Shotin A."/>
            <person name="Igolkin A."/>
            <person name="Shevchenko I."/>
            <person name="Gruzdev K.N."/>
            <person name="Vlasova N."/>
        </authorList>
    </citation>
    <scope>NUCLEOTIDE SEQUENCE</scope>
    <source>
        <strain evidence="25">ASFV/Amur 19/WB-6905</strain>
        <strain evidence="26">ASFV/Primorsky 19/WB-6723</strain>
        <strain evidence="27">ASFV/Ulyanovsk 19/WB-5699</strain>
    </source>
</reference>
<evidence type="ECO:0000313" key="34">
    <source>
        <dbReference type="Proteomes" id="UP000324915"/>
    </source>
</evidence>
<organismHost>
    <name type="scientific">Ornithodoros</name>
    <name type="common">relapsing fever ticks</name>
    <dbReference type="NCBI Taxonomy" id="6937"/>
</organismHost>
<feature type="transmembrane region" description="Helical" evidence="1">
    <location>
        <begin position="6"/>
        <end position="27"/>
    </location>
</feature>
<evidence type="ECO:0000313" key="23">
    <source>
        <dbReference type="EMBL" id="QTE18910.1"/>
    </source>
</evidence>
<dbReference type="EMBL" id="MW306191">
    <property type="protein sequence ID" value="QUQ60321.1"/>
    <property type="molecule type" value="Genomic_DNA"/>
</dbReference>
<evidence type="ECO:0000313" key="3">
    <source>
        <dbReference type="EMBL" id="AZP54117.1"/>
    </source>
</evidence>
<evidence type="ECO:0000313" key="12">
    <source>
        <dbReference type="EMBL" id="QEY87842.1"/>
    </source>
</evidence>
<dbReference type="EMBL" id="MK940252">
    <property type="protein sequence ID" value="QIA61450.1"/>
    <property type="molecule type" value="Genomic_DNA"/>
</dbReference>
<dbReference type="Proteomes" id="UP000594902">
    <property type="component" value="Segment"/>
</dbReference>
<organismHost>
    <name type="scientific">Sus scrofa</name>
    <name type="common">Pig</name>
    <dbReference type="NCBI Taxonomy" id="9823"/>
</organismHost>
<keyword evidence="1" id="KW-0472">Membrane</keyword>
<dbReference type="Proteomes" id="UP000316600">
    <property type="component" value="Segment"/>
</dbReference>
<dbReference type="EMBL" id="MN715134">
    <property type="protein sequence ID" value="QGV56973.1"/>
    <property type="molecule type" value="Genomic_DNA"/>
</dbReference>
<dbReference type="EMBL" id="MK333180">
    <property type="protein sequence ID" value="QBH90524.1"/>
    <property type="molecule type" value="Genomic_DNA"/>
</dbReference>
<reference evidence="14 37" key="9">
    <citation type="journal article" date="2019" name="Viruses">
        <title>A Simple Method for Sample Preparation to Facilitate Efficient Whole-Genome Sequencing of African Swine Fever Virus.</title>
        <authorList>
            <person name="Olasz F."/>
            <person name="Meszaros I."/>
            <person name="Marton S."/>
            <person name="Kajan G.L."/>
            <person name="Tamas V."/>
            <person name="Locsmandi G."/>
            <person name="Magyar T."/>
            <person name="Balint A."/>
            <person name="Banyai K."/>
            <person name="Zadori Z."/>
        </authorList>
    </citation>
    <scope>NUCLEOTIDE SEQUENCE [LARGE SCALE GENOMIC DNA]</scope>
    <source>
        <strain evidence="14 37">ASFV_HU_2018</strain>
    </source>
</reference>
<dbReference type="EMBL" id="MT847620">
    <property type="protein sequence ID" value="QOW02540.1"/>
    <property type="molecule type" value="Genomic_DNA"/>
</dbReference>
<reference evidence="23" key="18">
    <citation type="submission" date="2020-12" db="EMBL/GenBank/DDBJ databases">
        <authorList>
            <person name="Mileto P."/>
            <person name="Neave M."/>
            <person name="Williams D."/>
            <person name="Stevens V."/>
        </authorList>
    </citation>
    <scope>NUCLEOTIDE SEQUENCE</scope>
    <source>
        <strain evidence="23">ASFV/Timor-Leste/2019/1</strain>
    </source>
</reference>
<evidence type="ECO:0000313" key="10">
    <source>
        <dbReference type="EMBL" id="QDL88067.1"/>
    </source>
</evidence>
<dbReference type="Proteomes" id="UP000325567">
    <property type="component" value="Segment"/>
</dbReference>
<evidence type="ECO:0000313" key="20">
    <source>
        <dbReference type="EMBL" id="QOW03099.1"/>
    </source>
</evidence>
<reference evidence="16 38" key="16">
    <citation type="submission" date="2020-05" db="EMBL/GenBank/DDBJ databases">
        <authorList>
            <person name="Zhang G."/>
            <person name="Li S."/>
            <person name="Lu G."/>
            <person name="Wang H."/>
            <person name="Zhou P."/>
            <person name="Ou J."/>
            <person name="Ji J."/>
            <person name="Ren Z."/>
            <person name="Cai S."/>
        </authorList>
    </citation>
    <scope>NUCLEOTIDE SEQUENCE [LARGE SCALE GENOMIC DNA]</scope>
    <source>
        <strain evidence="16">GZ201801</strain>
    </source>
</reference>
<reference evidence="22" key="22">
    <citation type="submission" date="2021-02" db="EMBL/GenBank/DDBJ databases">
        <authorList>
            <person name="Sun E.C."/>
            <person name="Zhang Z.J."/>
            <person name="Wang Z.L."/>
            <person name="He X.J."/>
            <person name="Zhao D.M."/>
            <person name="Bu Z.G."/>
        </authorList>
    </citation>
    <scope>NUCLEOTIDE SEQUENCE</scope>
    <source>
        <strain evidence="22">Pig/Heilongjiang/HRB1/2020</strain>
    </source>
</reference>
<dbReference type="EMBL" id="MK128995">
    <property type="protein sequence ID" value="AYW34008.1"/>
    <property type="molecule type" value="Genomic_DNA"/>
</dbReference>
<keyword evidence="1" id="KW-0812">Transmembrane</keyword>
<reference evidence="11 34" key="8">
    <citation type="journal article" date="2019" name="Transbound. Emerg. Dis.">
        <title>Newly emerged African swine fever virus strain Belgium/Etalle/wb/2018 : complete genomic sequence and comparative analysis with reference p72 genotype II strains.</title>
        <authorList>
            <person name="Gilliaux G."/>
            <person name="Garigliany M."/>
            <person name="Licoppe A."/>
            <person name="Paternostre J."/>
            <person name="Lesenfants C."/>
            <person name="Linden A."/>
            <person name="Desmecht D."/>
        </authorList>
    </citation>
    <scope>NUCLEOTIDE SEQUENCE [LARGE SCALE GENOMIC DNA]</scope>
    <source>
        <strain evidence="11 34">Belgium/Etalle/wb/2018</strain>
    </source>
</reference>
<reference evidence="21 39" key="15">
    <citation type="submission" date="2020-05" db="EMBL/GenBank/DDBJ databases">
        <title>Comparative Analysis of Full Genome Sequences of African Swine Fever Virus isolates in Russia in 2019.</title>
        <authorList>
            <person name="Mazloum A."/>
            <person name="Vlasova N.N."/>
        </authorList>
    </citation>
    <scope>NUCLEOTIDE SEQUENCE [LARGE SCALE GENOMIC DNA]</scope>
    <source>
        <strain evidence="21">ASFV/Kabardino-Balkaria 19/WB-964</strain>
    </source>
</reference>
<evidence type="ECO:0000313" key="36">
    <source>
        <dbReference type="Proteomes" id="UP000422299"/>
    </source>
</evidence>
<dbReference type="Proteomes" id="UP000678137">
    <property type="component" value="Segment"/>
</dbReference>
<dbReference type="EMBL" id="LR722600">
    <property type="protein sequence ID" value="VVW94077.1"/>
    <property type="molecule type" value="Genomic_DNA"/>
</dbReference>